<dbReference type="RefSeq" id="WP_212683494.1">
    <property type="nucleotide sequence ID" value="NZ_JAGSPM010000003.1"/>
</dbReference>
<comment type="caution">
    <text evidence="3">The sequence shown here is derived from an EMBL/GenBank/DDBJ whole genome shotgun (WGS) entry which is preliminary data.</text>
</comment>
<evidence type="ECO:0000313" key="4">
    <source>
        <dbReference type="Proteomes" id="UP000680158"/>
    </source>
</evidence>
<reference evidence="3 4" key="1">
    <citation type="submission" date="2021-04" db="EMBL/GenBank/DDBJ databases">
        <title>novel species isolated from subtropical streams in China.</title>
        <authorList>
            <person name="Lu H."/>
        </authorList>
    </citation>
    <scope>NUCLEOTIDE SEQUENCE [LARGE SCALE GENOMIC DNA]</scope>
    <source>
        <strain evidence="3 4">BYS107W</strain>
    </source>
</reference>
<proteinExistence type="predicted"/>
<sequence>MRIEFILPLILCLAPLLAVCAVLVYRHKQTKARYQTLIYLADKGMDLPAQLMTEPQVVFCERRRGITLVSIGVGIILMFLVLPIEFDSGHQIGELWGFGILPLISGCGYLLSWWLNRRDAELAR</sequence>
<feature type="domain" description="DUF6249" evidence="2">
    <location>
        <begin position="7"/>
        <end position="117"/>
    </location>
</feature>
<dbReference type="Pfam" id="PF19762">
    <property type="entry name" value="DUF6249"/>
    <property type="match status" value="1"/>
</dbReference>
<evidence type="ECO:0000256" key="1">
    <source>
        <dbReference type="SAM" id="Phobius"/>
    </source>
</evidence>
<accession>A0A941I2N5</accession>
<protein>
    <recommendedName>
        <fullName evidence="2">DUF6249 domain-containing protein</fullName>
    </recommendedName>
</protein>
<evidence type="ECO:0000313" key="3">
    <source>
        <dbReference type="EMBL" id="MBR7746120.1"/>
    </source>
</evidence>
<dbReference type="InterPro" id="IPR046216">
    <property type="entry name" value="DUF6249"/>
</dbReference>
<dbReference type="AlphaFoldDB" id="A0A941I2N5"/>
<organism evidence="3 4">
    <name type="scientific">Undibacterium baiyunense</name>
    <dbReference type="NCBI Taxonomy" id="2828731"/>
    <lineage>
        <taxon>Bacteria</taxon>
        <taxon>Pseudomonadati</taxon>
        <taxon>Pseudomonadota</taxon>
        <taxon>Betaproteobacteria</taxon>
        <taxon>Burkholderiales</taxon>
        <taxon>Oxalobacteraceae</taxon>
        <taxon>Undibacterium</taxon>
    </lineage>
</organism>
<evidence type="ECO:0000259" key="2">
    <source>
        <dbReference type="Pfam" id="PF19762"/>
    </source>
</evidence>
<feature type="transmembrane region" description="Helical" evidence="1">
    <location>
        <begin position="65"/>
        <end position="84"/>
    </location>
</feature>
<feature type="transmembrane region" description="Helical" evidence="1">
    <location>
        <begin position="6"/>
        <end position="25"/>
    </location>
</feature>
<dbReference type="Proteomes" id="UP000680158">
    <property type="component" value="Unassembled WGS sequence"/>
</dbReference>
<dbReference type="EMBL" id="JAGSPM010000003">
    <property type="protein sequence ID" value="MBR7746120.1"/>
    <property type="molecule type" value="Genomic_DNA"/>
</dbReference>
<keyword evidence="1" id="KW-1133">Transmembrane helix</keyword>
<keyword evidence="1" id="KW-0472">Membrane</keyword>
<feature type="transmembrane region" description="Helical" evidence="1">
    <location>
        <begin position="96"/>
        <end position="115"/>
    </location>
</feature>
<keyword evidence="4" id="KW-1185">Reference proteome</keyword>
<name>A0A941I2N5_9BURK</name>
<gene>
    <name evidence="3" type="ORF">KDM92_05965</name>
</gene>
<keyword evidence="1" id="KW-0812">Transmembrane</keyword>